<dbReference type="AlphaFoldDB" id="A0A450YRT1"/>
<dbReference type="EMBL" id="CAADFR010000171">
    <property type="protein sequence ID" value="VFK44202.1"/>
    <property type="molecule type" value="Genomic_DNA"/>
</dbReference>
<name>A0A450YRT1_9GAMM</name>
<sequence>MIKTPSGNVGDLIRMIGTGKGSITKTIRLSTIHDLPNVVGGGKGDVRAVARYEPFPVFLENPLERKMAFSDGFHDELNFTSVPDGATNCPVGALCSTEST</sequence>
<organism evidence="1">
    <name type="scientific">Candidatus Kentrum sp. SD</name>
    <dbReference type="NCBI Taxonomy" id="2126332"/>
    <lineage>
        <taxon>Bacteria</taxon>
        <taxon>Pseudomonadati</taxon>
        <taxon>Pseudomonadota</taxon>
        <taxon>Gammaproteobacteria</taxon>
        <taxon>Candidatus Kentrum</taxon>
    </lineage>
</organism>
<accession>A0A450YRT1</accession>
<proteinExistence type="predicted"/>
<evidence type="ECO:0000313" key="1">
    <source>
        <dbReference type="EMBL" id="VFK44202.1"/>
    </source>
</evidence>
<reference evidence="1" key="1">
    <citation type="submission" date="2019-02" db="EMBL/GenBank/DDBJ databases">
        <authorList>
            <person name="Gruber-Vodicka R. H."/>
            <person name="Seah K. B. B."/>
        </authorList>
    </citation>
    <scope>NUCLEOTIDE SEQUENCE</scope>
    <source>
        <strain evidence="1">BECK_S1321</strain>
    </source>
</reference>
<gene>
    <name evidence="1" type="ORF">BECKSD772F_GA0070984_11715</name>
</gene>
<protein>
    <submittedName>
        <fullName evidence="1">Uncharacterized protein</fullName>
    </submittedName>
</protein>